<sequence length="811" mass="89712">MAVQFTPVAGPQGGVGASGAAPTVGLSGGVSQAGNTRPAYSFYEQGMDASFGINPGFIDEILAAPLAAAKQDRQYKGFVDGVAGITAEQIHKEKGWFPRLFGPTDYEQGIQMYETQKKVSDLASSWQARMPELRMMPQEQVTELLTSEMRAAQTDSPFANALLQKNMMQTFAPLIAQHTKERIAWQQGQLVKAQVDAAESRNAQYQAMKVQAATLGRDHPMQKEAADALRFAEAGLLDVWTTGKFQTDEAKKSFIMTAARSAARQGQFYVLDTLRNSGMMDSMSAEDAERIEKVIDSAEVTYRNRFASDNEPFNKMIARASALRQFGVGGANMTQMMEDINQTYAAMTGSTKPYFDSDQIASWAGEATSSALRRQERFEDKQFQLSLRAMDKEEKALLEERNAEEATQFYVQGRAGEAVNLKHVQKADLDRASMANFNSDMASGKADIAVGRLITNFNNLKGAYTNDMLKEQFQTNLQSSMDEQVNGAFMAQYGIWKMMYDGKGVDENGEFNDNAAGRAAAIGYYGPTVNAKMVEFDRKLGTLGEERAYATTFGEWVGGGRPDLRGIESGDTKKNAKEFLGVVDAQGAGWFDRMFNNGYKLQPGAREQLGLALAPYWEQLGTSGMLPQHKAKAAMQLLLSPDGGRAELVGGQFLRYGRDQQPLSKYMNDPDGMRTSVLFATVMEANAKKVGAKLDGNSVSVQRLQDDNGVPQYTVQVWSDDGYKDFAFRADELLQYEDKAIKDNEVAKAKSRNTVYGFKLPEETDQQFQEYHGMTREEFDERGRRNRQRLMNALPYLTIPAAAVVKDAVTN</sequence>
<name>A0ABZ2GUP1_9CAUD</name>
<proteinExistence type="predicted"/>
<dbReference type="Proteomes" id="UP001384053">
    <property type="component" value="Segment"/>
</dbReference>
<evidence type="ECO:0000313" key="1">
    <source>
        <dbReference type="EMBL" id="WWO60313.1"/>
    </source>
</evidence>
<evidence type="ECO:0000313" key="2">
    <source>
        <dbReference type="Proteomes" id="UP001384053"/>
    </source>
</evidence>
<dbReference type="EMBL" id="PP079415">
    <property type="protein sequence ID" value="WWO60313.1"/>
    <property type="molecule type" value="Genomic_DNA"/>
</dbReference>
<accession>A0ABZ2GUP1</accession>
<protein>
    <submittedName>
        <fullName evidence="1">Internal virion protein</fullName>
    </submittedName>
</protein>
<reference evidence="1 2" key="1">
    <citation type="submission" date="2024-01" db="EMBL/GenBank/DDBJ databases">
        <title>Novel lytic viruses for Xanthomonas sp. and Stenotrophomonas maltophilia.</title>
        <authorList>
            <person name="Petrzik K."/>
            <person name="Brazdova S."/>
            <person name="Sovova L."/>
            <person name="Neoralova M."/>
        </authorList>
    </citation>
    <scope>NUCLEOTIDE SEQUENCE [LARGE SCALE GENOMIC DNA]</scope>
</reference>
<keyword evidence="2" id="KW-1185">Reference proteome</keyword>
<organism evidence="1 2">
    <name type="scientific">Xanthomonas phage SB4</name>
    <dbReference type="NCBI Taxonomy" id="3117473"/>
    <lineage>
        <taxon>Viruses</taxon>
        <taxon>Duplodnaviria</taxon>
        <taxon>Heunggongvirae</taxon>
        <taxon>Uroviricota</taxon>
        <taxon>Caudoviricetes</taxon>
        <taxon>Autographivirales</taxon>
        <taxon>Autonotataviridae</taxon>
        <taxon>Gujervirinae</taxon>
        <taxon>Ceskevirus</taxon>
        <taxon>Ceskevirus SB4</taxon>
    </lineage>
</organism>